<dbReference type="Pfam" id="PF02174">
    <property type="entry name" value="IRS"/>
    <property type="match status" value="1"/>
</dbReference>
<dbReference type="GO" id="GO:0008543">
    <property type="term" value="P:fibroblast growth factor receptor signaling pathway"/>
    <property type="evidence" value="ECO:0007669"/>
    <property type="project" value="TreeGrafter"/>
</dbReference>
<keyword evidence="3" id="KW-0519">Myristate</keyword>
<evidence type="ECO:0000313" key="9">
    <source>
        <dbReference type="Proteomes" id="UP000759131"/>
    </source>
</evidence>
<gene>
    <name evidence="8" type="ORF">OSB1V03_LOCUS3777</name>
</gene>
<sequence>MGCVYSQQSRRSRDSHNSSHADNARVFHVCNVDDRGQEVNTGKIEITDAELALHQKGRNSIFWSLRSLRRYGFDAELFSFECGRRCPTGPGIYAFKCSQAEQLFNALQEAIQMSTLQNNHVIAPEAPPELNPRFARPPEPHAYTNSPFYVNTSAAAAALPTTRSDVNTNYAKLDDLVRFYVNIKTPVVVNGNGKHTSVVAPSHAPFSAGKDSPPQTPPAVDPVNYIMLDLDTNQPQPTVVTTAPPTPVAKTPQMEFPPTTPPVTPTASTAPPMPYAQIDFAKTGALSASAANRRKL</sequence>
<comment type="subcellular location">
    <subcellularLocation>
        <location evidence="1">Membrane</location>
    </subcellularLocation>
</comment>
<dbReference type="InterPro" id="IPR050996">
    <property type="entry name" value="Docking_Protein_DOK"/>
</dbReference>
<feature type="domain" description="IRS-type PTB" evidence="7">
    <location>
        <begin position="19"/>
        <end position="121"/>
    </location>
</feature>
<evidence type="ECO:0000256" key="2">
    <source>
        <dbReference type="ARBA" id="ARBA00022553"/>
    </source>
</evidence>
<dbReference type="PANTHER" id="PTHR21258">
    <property type="entry name" value="DOCKING PROTEIN RELATED"/>
    <property type="match status" value="1"/>
</dbReference>
<evidence type="ECO:0000256" key="6">
    <source>
        <dbReference type="SAM" id="MobiDB-lite"/>
    </source>
</evidence>
<dbReference type="EMBL" id="CAJPIZ010001596">
    <property type="protein sequence ID" value="CAG2103751.1"/>
    <property type="molecule type" value="Genomic_DNA"/>
</dbReference>
<dbReference type="SUPFAM" id="SSF50729">
    <property type="entry name" value="PH domain-like"/>
    <property type="match status" value="1"/>
</dbReference>
<keyword evidence="2" id="KW-0597">Phosphoprotein</keyword>
<name>A0A7R9KIA5_9ACAR</name>
<dbReference type="InterPro" id="IPR011993">
    <property type="entry name" value="PH-like_dom_sf"/>
</dbReference>
<evidence type="ECO:0000313" key="8">
    <source>
        <dbReference type="EMBL" id="CAD7623321.1"/>
    </source>
</evidence>
<keyword evidence="4" id="KW-0472">Membrane</keyword>
<dbReference type="EMBL" id="OC856171">
    <property type="protein sequence ID" value="CAD7623321.1"/>
    <property type="molecule type" value="Genomic_DNA"/>
</dbReference>
<dbReference type="PROSITE" id="PS51064">
    <property type="entry name" value="IRS_PTB"/>
    <property type="match status" value="1"/>
</dbReference>
<dbReference type="GO" id="GO:0016020">
    <property type="term" value="C:membrane"/>
    <property type="evidence" value="ECO:0007669"/>
    <property type="project" value="UniProtKB-SubCell"/>
</dbReference>
<dbReference type="GO" id="GO:0005104">
    <property type="term" value="F:fibroblast growth factor receptor binding"/>
    <property type="evidence" value="ECO:0007669"/>
    <property type="project" value="TreeGrafter"/>
</dbReference>
<evidence type="ECO:0000256" key="5">
    <source>
        <dbReference type="ARBA" id="ARBA00023288"/>
    </source>
</evidence>
<protein>
    <recommendedName>
        <fullName evidence="7">IRS-type PTB domain-containing protein</fullName>
    </recommendedName>
</protein>
<evidence type="ECO:0000256" key="4">
    <source>
        <dbReference type="ARBA" id="ARBA00023136"/>
    </source>
</evidence>
<dbReference type="SMART" id="SM00310">
    <property type="entry name" value="PTBI"/>
    <property type="match status" value="1"/>
</dbReference>
<dbReference type="AlphaFoldDB" id="A0A7R9KIA5"/>
<dbReference type="GO" id="GO:0005068">
    <property type="term" value="F:transmembrane receptor protein tyrosine kinase adaptor activity"/>
    <property type="evidence" value="ECO:0007669"/>
    <property type="project" value="TreeGrafter"/>
</dbReference>
<dbReference type="InterPro" id="IPR038742">
    <property type="entry name" value="FRS2_PTB"/>
</dbReference>
<keyword evidence="5" id="KW-0449">Lipoprotein</keyword>
<feature type="compositionally biased region" description="Basic and acidic residues" evidence="6">
    <location>
        <begin position="11"/>
        <end position="20"/>
    </location>
</feature>
<organism evidence="8">
    <name type="scientific">Medioppia subpectinata</name>
    <dbReference type="NCBI Taxonomy" id="1979941"/>
    <lineage>
        <taxon>Eukaryota</taxon>
        <taxon>Metazoa</taxon>
        <taxon>Ecdysozoa</taxon>
        <taxon>Arthropoda</taxon>
        <taxon>Chelicerata</taxon>
        <taxon>Arachnida</taxon>
        <taxon>Acari</taxon>
        <taxon>Acariformes</taxon>
        <taxon>Sarcoptiformes</taxon>
        <taxon>Oribatida</taxon>
        <taxon>Brachypylina</taxon>
        <taxon>Oppioidea</taxon>
        <taxon>Oppiidae</taxon>
        <taxon>Medioppia</taxon>
    </lineage>
</organism>
<dbReference type="Gene3D" id="2.30.29.30">
    <property type="entry name" value="Pleckstrin-homology domain (PH domain)/Phosphotyrosine-binding domain (PTB)"/>
    <property type="match status" value="1"/>
</dbReference>
<reference evidence="8" key="1">
    <citation type="submission" date="2020-11" db="EMBL/GenBank/DDBJ databases">
        <authorList>
            <person name="Tran Van P."/>
        </authorList>
    </citation>
    <scope>NUCLEOTIDE SEQUENCE</scope>
</reference>
<evidence type="ECO:0000259" key="7">
    <source>
        <dbReference type="PROSITE" id="PS51064"/>
    </source>
</evidence>
<feature type="region of interest" description="Disordered" evidence="6">
    <location>
        <begin position="1"/>
        <end position="20"/>
    </location>
</feature>
<dbReference type="CDD" id="cd01202">
    <property type="entry name" value="PTB_FRS2"/>
    <property type="match status" value="1"/>
</dbReference>
<keyword evidence="9" id="KW-1185">Reference proteome</keyword>
<dbReference type="GO" id="GO:0005737">
    <property type="term" value="C:cytoplasm"/>
    <property type="evidence" value="ECO:0007669"/>
    <property type="project" value="TreeGrafter"/>
</dbReference>
<dbReference type="PANTHER" id="PTHR21258:SF55">
    <property type="entry name" value="FI23523P1"/>
    <property type="match status" value="1"/>
</dbReference>
<evidence type="ECO:0000256" key="1">
    <source>
        <dbReference type="ARBA" id="ARBA00004370"/>
    </source>
</evidence>
<dbReference type="SMART" id="SM01244">
    <property type="entry name" value="IRS"/>
    <property type="match status" value="1"/>
</dbReference>
<dbReference type="Proteomes" id="UP000759131">
    <property type="component" value="Unassembled WGS sequence"/>
</dbReference>
<dbReference type="OrthoDB" id="6279276at2759"/>
<proteinExistence type="predicted"/>
<dbReference type="InterPro" id="IPR002404">
    <property type="entry name" value="IRS_PTB"/>
</dbReference>
<evidence type="ECO:0000256" key="3">
    <source>
        <dbReference type="ARBA" id="ARBA00022707"/>
    </source>
</evidence>
<accession>A0A7R9KIA5</accession>